<keyword evidence="2" id="KW-0479">Metal-binding</keyword>
<accession>A0A7S1MCV2</accession>
<reference evidence="7" key="1">
    <citation type="submission" date="2021-01" db="EMBL/GenBank/DDBJ databases">
        <authorList>
            <person name="Corre E."/>
            <person name="Pelletier E."/>
            <person name="Niang G."/>
            <person name="Scheremetjew M."/>
            <person name="Finn R."/>
            <person name="Kale V."/>
            <person name="Holt S."/>
            <person name="Cochrane G."/>
            <person name="Meng A."/>
            <person name="Brown T."/>
            <person name="Cohen L."/>
        </authorList>
    </citation>
    <scope>NUCLEOTIDE SEQUENCE</scope>
    <source>
        <strain evidence="7">CCAP 1951/1</strain>
    </source>
</reference>
<feature type="region of interest" description="Disordered" evidence="4">
    <location>
        <begin position="258"/>
        <end position="277"/>
    </location>
</feature>
<evidence type="ECO:0000259" key="6">
    <source>
        <dbReference type="Pfam" id="PF05726"/>
    </source>
</evidence>
<dbReference type="InterPro" id="IPR012093">
    <property type="entry name" value="Pirin"/>
</dbReference>
<comment type="cofactor">
    <cofactor evidence="2">
        <name>Fe cation</name>
        <dbReference type="ChEBI" id="CHEBI:24875"/>
    </cofactor>
    <text evidence="2">Binds 1 Fe cation per subunit.</text>
</comment>
<feature type="domain" description="Pirin C-terminal" evidence="6">
    <location>
        <begin position="276"/>
        <end position="327"/>
    </location>
</feature>
<evidence type="ECO:0000256" key="2">
    <source>
        <dbReference type="PIRSR" id="PIRSR006232-1"/>
    </source>
</evidence>
<feature type="binding site" evidence="2">
    <location>
        <position position="105"/>
    </location>
    <ligand>
        <name>Fe cation</name>
        <dbReference type="ChEBI" id="CHEBI:24875"/>
    </ligand>
</feature>
<feature type="binding site" evidence="2">
    <location>
        <position position="61"/>
    </location>
    <ligand>
        <name>Fe cation</name>
        <dbReference type="ChEBI" id="CHEBI:24875"/>
    </ligand>
</feature>
<comment type="similarity">
    <text evidence="1 3">Belongs to the pirin family.</text>
</comment>
<dbReference type="InterPro" id="IPR014710">
    <property type="entry name" value="RmlC-like_jellyroll"/>
</dbReference>
<dbReference type="PIRSF" id="PIRSF006232">
    <property type="entry name" value="Pirin"/>
    <property type="match status" value="1"/>
</dbReference>
<feature type="binding site" evidence="2">
    <location>
        <position position="63"/>
    </location>
    <ligand>
        <name>Fe cation</name>
        <dbReference type="ChEBI" id="CHEBI:24875"/>
    </ligand>
</feature>
<evidence type="ECO:0008006" key="8">
    <source>
        <dbReference type="Google" id="ProtNLM"/>
    </source>
</evidence>
<dbReference type="Pfam" id="PF02678">
    <property type="entry name" value="Pirin"/>
    <property type="match status" value="1"/>
</dbReference>
<dbReference type="SUPFAM" id="SSF51182">
    <property type="entry name" value="RmlC-like cupins"/>
    <property type="match status" value="1"/>
</dbReference>
<dbReference type="Gene3D" id="2.60.120.10">
    <property type="entry name" value="Jelly Rolls"/>
    <property type="match status" value="2"/>
</dbReference>
<dbReference type="InterPro" id="IPR011051">
    <property type="entry name" value="RmlC_Cupin_sf"/>
</dbReference>
<organism evidence="7">
    <name type="scientific">Neobodo designis</name>
    <name type="common">Flagellated protozoan</name>
    <name type="synonym">Bodo designis</name>
    <dbReference type="NCBI Taxonomy" id="312471"/>
    <lineage>
        <taxon>Eukaryota</taxon>
        <taxon>Discoba</taxon>
        <taxon>Euglenozoa</taxon>
        <taxon>Kinetoplastea</taxon>
        <taxon>Metakinetoplastina</taxon>
        <taxon>Neobodonida</taxon>
        <taxon>Neobodo</taxon>
    </lineage>
</organism>
<feature type="domain" description="Pirin N-terminal" evidence="5">
    <location>
        <begin position="34"/>
        <end position="128"/>
    </location>
</feature>
<evidence type="ECO:0000256" key="1">
    <source>
        <dbReference type="ARBA" id="ARBA00008416"/>
    </source>
</evidence>
<dbReference type="PANTHER" id="PTHR13903">
    <property type="entry name" value="PIRIN-RELATED"/>
    <property type="match status" value="1"/>
</dbReference>
<protein>
    <recommendedName>
        <fullName evidence="8">Pirin</fullName>
    </recommendedName>
</protein>
<dbReference type="CDD" id="cd02909">
    <property type="entry name" value="cupin_pirin_N"/>
    <property type="match status" value="1"/>
</dbReference>
<name>A0A7S1MCV2_NEODS</name>
<dbReference type="GO" id="GO:0046872">
    <property type="term" value="F:metal ion binding"/>
    <property type="evidence" value="ECO:0007669"/>
    <property type="project" value="UniProtKB-KW"/>
</dbReference>
<evidence type="ECO:0000259" key="5">
    <source>
        <dbReference type="Pfam" id="PF02678"/>
    </source>
</evidence>
<evidence type="ECO:0000256" key="3">
    <source>
        <dbReference type="RuleBase" id="RU003457"/>
    </source>
</evidence>
<dbReference type="Pfam" id="PF05726">
    <property type="entry name" value="Pirin_C"/>
    <property type="match status" value="1"/>
</dbReference>
<sequence>MPSRRIVKIFTAHRQREGAGFIVTRPFPSANLKDADTDPFLMLDALGPTMVDHRSPGAPWHPHRGFDTVTYFKRGAGAHQDSMGNKGVVKEGEVQWMRAGSGVIHDEGNPGLTRDDPPRPSQGFQLWVNLPARLKMSPPDYQQLTAETFVWRDYVAHGSQGTRVKVIAGDLSDGSDGVRSPLNDALSVPVMYVDVDMKPGANAVIPIPAGYETALVFVYAGSVRVFNGDKDAAGSPANRADCIVYASDDGALRLATPAADEYAPSEPVPETPTTDDLEREAREYHGASLLVLAGQRIGEPVARHGPFVMNTDEELRQAFADYHSGKLATVKAQETKH</sequence>
<dbReference type="PANTHER" id="PTHR13903:SF8">
    <property type="entry name" value="PIRIN"/>
    <property type="match status" value="1"/>
</dbReference>
<dbReference type="EMBL" id="HBGF01029903">
    <property type="protein sequence ID" value="CAD9126031.1"/>
    <property type="molecule type" value="Transcribed_RNA"/>
</dbReference>
<dbReference type="AlphaFoldDB" id="A0A7S1MCV2"/>
<gene>
    <name evidence="7" type="ORF">NDES1114_LOCUS19905</name>
</gene>
<feature type="binding site" evidence="2">
    <location>
        <position position="107"/>
    </location>
    <ligand>
        <name>Fe cation</name>
        <dbReference type="ChEBI" id="CHEBI:24875"/>
    </ligand>
</feature>
<evidence type="ECO:0000256" key="4">
    <source>
        <dbReference type="SAM" id="MobiDB-lite"/>
    </source>
</evidence>
<evidence type="ECO:0000313" key="7">
    <source>
        <dbReference type="EMBL" id="CAD9126031.1"/>
    </source>
</evidence>
<keyword evidence="2" id="KW-0408">Iron</keyword>
<dbReference type="InterPro" id="IPR003829">
    <property type="entry name" value="Pirin_N_dom"/>
</dbReference>
<proteinExistence type="inferred from homology"/>
<dbReference type="CDD" id="cd02247">
    <property type="entry name" value="cupin_pirin_C"/>
    <property type="match status" value="1"/>
</dbReference>
<dbReference type="InterPro" id="IPR008778">
    <property type="entry name" value="Pirin_C_dom"/>
</dbReference>